<keyword evidence="6" id="KW-0067">ATP-binding</keyword>
<dbReference type="Gene3D" id="2.40.100.10">
    <property type="entry name" value="Cyclophilin-like"/>
    <property type="match status" value="1"/>
</dbReference>
<evidence type="ECO:0000256" key="5">
    <source>
        <dbReference type="ARBA" id="ARBA00022777"/>
    </source>
</evidence>
<dbReference type="Pfam" id="PF00160">
    <property type="entry name" value="Pro_isomerase"/>
    <property type="match status" value="1"/>
</dbReference>
<feature type="compositionally biased region" description="Low complexity" evidence="8">
    <location>
        <begin position="322"/>
        <end position="340"/>
    </location>
</feature>
<evidence type="ECO:0000256" key="4">
    <source>
        <dbReference type="ARBA" id="ARBA00022741"/>
    </source>
</evidence>
<evidence type="ECO:0000256" key="3">
    <source>
        <dbReference type="ARBA" id="ARBA00022679"/>
    </source>
</evidence>
<dbReference type="PROSITE" id="PS00108">
    <property type="entry name" value="PROTEIN_KINASE_ST"/>
    <property type="match status" value="1"/>
</dbReference>
<dbReference type="PANTHER" id="PTHR43289:SF6">
    <property type="entry name" value="SERINE_THREONINE-PROTEIN KINASE NEKL-3"/>
    <property type="match status" value="1"/>
</dbReference>
<dbReference type="Gene3D" id="1.10.510.10">
    <property type="entry name" value="Transferase(Phosphotransferase) domain 1"/>
    <property type="match status" value="1"/>
</dbReference>
<evidence type="ECO:0000256" key="7">
    <source>
        <dbReference type="SAM" id="Coils"/>
    </source>
</evidence>
<feature type="compositionally biased region" description="Pro residues" evidence="8">
    <location>
        <begin position="291"/>
        <end position="305"/>
    </location>
</feature>
<keyword evidence="7" id="KW-0175">Coiled coil</keyword>
<name>A0A137ZTS6_9ACTN</name>
<sequence length="669" mass="68033">MTERPSGSADPLATIGGYTVLRRLGAGGMGEVYLVQHPRLPRQDALKLLGSGVVGDADAKARFLREADVLSGLSHPNIVHLYDRGEDDGRLWLTMEYIGGADAAQLLREYGPMPADLALRVVDGVGSALDYGRRTRGVTHRDVKPANILIGFEDGAPASVKLTDFGIAKALEDAVRVTSTGLTIGTMSYLAPEAIEGGSVDHRSDQYSLACTAFELLSGVGPYPRESARAVAAAHLTAPVPLLSERAPHLGRAADAVFARALAKEPGDRYPDNAEFVADLRAALASAPRRAPVPPTMPPPAPPTAPAFQYAPTHVPAPAPAPAAAGPSATGPSAAGPAGARRSRRGVLIGGAVAAIVVIAAVAGAVVLARGDGSSAAAGPSNAAGATVTCDFADRPDQAAATRTAIASSRSQIDKVKATLSGLSGDERSAVQAQIDSAEQRNATMEKSLPALEALTVKNKAIGKPGGTAVPSTGSLFGSIATSAGTLSIELDRAKAPCNVRTFETLIAAKYFDGTTCHRETNAPSTGGRGGLYVLQCGDPSGSGMGGAGWTSPDEAPTFLTSSTTPSTSQAGSEPTVVYPAGTIAVANANGGSDHDTGSSQFFLVYRDTALPATYSVIGRTNSSGITTLVDIAKKGITANGTVPASSAGTVTDGKPTVPVDISTMTLES</sequence>
<keyword evidence="9" id="KW-0472">Membrane</keyword>
<comment type="caution">
    <text evidence="12">The sequence shown here is derived from an EMBL/GenBank/DDBJ whole genome shotgun (WGS) entry which is preliminary data.</text>
</comment>
<keyword evidence="2" id="KW-0723">Serine/threonine-protein kinase</keyword>
<reference evidence="12 13" key="1">
    <citation type="submission" date="2016-02" db="EMBL/GenBank/DDBJ databases">
        <authorList>
            <person name="Teng J.L."/>
            <person name="Tang Y."/>
            <person name="Huang Y."/>
            <person name="Guo F."/>
            <person name="Wei W."/>
            <person name="Chen J.H."/>
            <person name="Wong S.Y."/>
            <person name="Lau S.K."/>
            <person name="Woo P.C."/>
        </authorList>
    </citation>
    <scope>NUCLEOTIDE SEQUENCE [LARGE SCALE GENOMIC DNA]</scope>
    <source>
        <strain evidence="12 13">JCM 13375</strain>
    </source>
</reference>
<evidence type="ECO:0000256" key="8">
    <source>
        <dbReference type="SAM" id="MobiDB-lite"/>
    </source>
</evidence>
<dbReference type="PROSITE" id="PS50011">
    <property type="entry name" value="PROTEIN_KINASE_DOM"/>
    <property type="match status" value="1"/>
</dbReference>
<dbReference type="SMART" id="SM00220">
    <property type="entry name" value="S_TKc"/>
    <property type="match status" value="1"/>
</dbReference>
<evidence type="ECO:0000259" key="10">
    <source>
        <dbReference type="PROSITE" id="PS50011"/>
    </source>
</evidence>
<dbReference type="EC" id="2.7.11.1" evidence="1"/>
<evidence type="ECO:0000256" key="9">
    <source>
        <dbReference type="SAM" id="Phobius"/>
    </source>
</evidence>
<evidence type="ECO:0000313" key="13">
    <source>
        <dbReference type="Proteomes" id="UP000070409"/>
    </source>
</evidence>
<dbReference type="RefSeq" id="WP_068743483.1">
    <property type="nucleotide sequence ID" value="NZ_LSRE01000001.1"/>
</dbReference>
<dbReference type="CDD" id="cd14014">
    <property type="entry name" value="STKc_PknB_like"/>
    <property type="match status" value="1"/>
</dbReference>
<dbReference type="PROSITE" id="PS50072">
    <property type="entry name" value="CSA_PPIASE_2"/>
    <property type="match status" value="1"/>
</dbReference>
<keyword evidence="3" id="KW-0808">Transferase</keyword>
<dbReference type="InterPro" id="IPR000719">
    <property type="entry name" value="Prot_kinase_dom"/>
</dbReference>
<evidence type="ECO:0000256" key="6">
    <source>
        <dbReference type="ARBA" id="ARBA00022840"/>
    </source>
</evidence>
<dbReference type="SUPFAM" id="SSF50891">
    <property type="entry name" value="Cyclophilin-like"/>
    <property type="match status" value="1"/>
</dbReference>
<organism evidence="12 13">
    <name type="scientific">Tsukamurella pseudospumae</name>
    <dbReference type="NCBI Taxonomy" id="239498"/>
    <lineage>
        <taxon>Bacteria</taxon>
        <taxon>Bacillati</taxon>
        <taxon>Actinomycetota</taxon>
        <taxon>Actinomycetes</taxon>
        <taxon>Mycobacteriales</taxon>
        <taxon>Tsukamurellaceae</taxon>
        <taxon>Tsukamurella</taxon>
    </lineage>
</organism>
<feature type="domain" description="PPIase cyclophilin-type" evidence="11">
    <location>
        <begin position="482"/>
        <end position="667"/>
    </location>
</feature>
<evidence type="ECO:0000313" key="12">
    <source>
        <dbReference type="EMBL" id="KXP01580.1"/>
    </source>
</evidence>
<feature type="domain" description="Protein kinase" evidence="10">
    <location>
        <begin position="18"/>
        <end position="284"/>
    </location>
</feature>
<evidence type="ECO:0000256" key="2">
    <source>
        <dbReference type="ARBA" id="ARBA00022527"/>
    </source>
</evidence>
<keyword evidence="9" id="KW-0812">Transmembrane</keyword>
<dbReference type="PANTHER" id="PTHR43289">
    <property type="entry name" value="MITOGEN-ACTIVATED PROTEIN KINASE KINASE KINASE 20-RELATED"/>
    <property type="match status" value="1"/>
</dbReference>
<gene>
    <name evidence="12" type="ORF">AXK61_01905</name>
</gene>
<evidence type="ECO:0000259" key="11">
    <source>
        <dbReference type="PROSITE" id="PS50072"/>
    </source>
</evidence>
<dbReference type="InterPro" id="IPR011009">
    <property type="entry name" value="Kinase-like_dom_sf"/>
</dbReference>
<dbReference type="Pfam" id="PF00069">
    <property type="entry name" value="Pkinase"/>
    <property type="match status" value="1"/>
</dbReference>
<dbReference type="InterPro" id="IPR008271">
    <property type="entry name" value="Ser/Thr_kinase_AS"/>
</dbReference>
<dbReference type="InterPro" id="IPR002130">
    <property type="entry name" value="Cyclophilin-type_PPIase_dom"/>
</dbReference>
<accession>A0A137ZTS6</accession>
<evidence type="ECO:0000256" key="1">
    <source>
        <dbReference type="ARBA" id="ARBA00012513"/>
    </source>
</evidence>
<dbReference type="InterPro" id="IPR029000">
    <property type="entry name" value="Cyclophilin-like_dom_sf"/>
</dbReference>
<keyword evidence="4" id="KW-0547">Nucleotide-binding</keyword>
<feature type="region of interest" description="Disordered" evidence="8">
    <location>
        <begin position="288"/>
        <end position="340"/>
    </location>
</feature>
<keyword evidence="13" id="KW-1185">Reference proteome</keyword>
<keyword evidence="5" id="KW-0418">Kinase</keyword>
<dbReference type="SUPFAM" id="SSF56112">
    <property type="entry name" value="Protein kinase-like (PK-like)"/>
    <property type="match status" value="1"/>
</dbReference>
<keyword evidence="9" id="KW-1133">Transmembrane helix</keyword>
<feature type="transmembrane region" description="Helical" evidence="9">
    <location>
        <begin position="347"/>
        <end position="369"/>
    </location>
</feature>
<proteinExistence type="predicted"/>
<dbReference type="Proteomes" id="UP000070409">
    <property type="component" value="Unassembled WGS sequence"/>
</dbReference>
<feature type="coiled-coil region" evidence="7">
    <location>
        <begin position="428"/>
        <end position="455"/>
    </location>
</feature>
<dbReference type="Gene3D" id="3.30.200.20">
    <property type="entry name" value="Phosphorylase Kinase, domain 1"/>
    <property type="match status" value="1"/>
</dbReference>
<protein>
    <recommendedName>
        <fullName evidence="1">non-specific serine/threonine protein kinase</fullName>
        <ecNumber evidence="1">2.7.11.1</ecNumber>
    </recommendedName>
</protein>
<dbReference type="EMBL" id="LSRE01000001">
    <property type="protein sequence ID" value="KXP01580.1"/>
    <property type="molecule type" value="Genomic_DNA"/>
</dbReference>